<evidence type="ECO:0000256" key="1">
    <source>
        <dbReference type="SAM" id="Coils"/>
    </source>
</evidence>
<dbReference type="Proteomes" id="UP001375743">
    <property type="component" value="Unassembled WGS sequence"/>
</dbReference>
<keyword evidence="1" id="KW-0175">Coiled coil</keyword>
<sequence length="141" mass="16516">MRRRDVEMLRRVASHALDRKRQAVREQTEAVDVLEAAMARIEQESADERGRAEGDPRSMLLLPDYLEEQRSRRHRLAADLAAAREELDRRVRAAHEAWLEVRRLDEMLARIEAAGRAALARREATFLDWLAERQHARVRKD</sequence>
<keyword evidence="3" id="KW-1185">Reference proteome</keyword>
<gene>
    <name evidence="2" type="ORF">U1T56_17650</name>
</gene>
<protein>
    <recommendedName>
        <fullName evidence="4">Flagellar FliJ protein</fullName>
    </recommendedName>
</protein>
<organism evidence="2 3">
    <name type="scientific">Benzoatithermus flavus</name>
    <dbReference type="NCBI Taxonomy" id="3108223"/>
    <lineage>
        <taxon>Bacteria</taxon>
        <taxon>Pseudomonadati</taxon>
        <taxon>Pseudomonadota</taxon>
        <taxon>Alphaproteobacteria</taxon>
        <taxon>Geminicoccales</taxon>
        <taxon>Geminicoccaceae</taxon>
        <taxon>Benzoatithermus</taxon>
    </lineage>
</organism>
<dbReference type="EMBL" id="JBBLZC010000020">
    <property type="protein sequence ID" value="MEK0084982.1"/>
    <property type="molecule type" value="Genomic_DNA"/>
</dbReference>
<dbReference type="RefSeq" id="WP_418160830.1">
    <property type="nucleotide sequence ID" value="NZ_JBBLZC010000020.1"/>
</dbReference>
<comment type="caution">
    <text evidence="2">The sequence shown here is derived from an EMBL/GenBank/DDBJ whole genome shotgun (WGS) entry which is preliminary data.</text>
</comment>
<reference evidence="2 3" key="1">
    <citation type="submission" date="2024-01" db="EMBL/GenBank/DDBJ databases">
        <title>Multi-omics insights into the function and evolution of sodium benzoate biodegradation pathways in Benzoatithermus flavus gen. nov., sp. nov. from hot spring.</title>
        <authorList>
            <person name="Hu C.-J."/>
            <person name="Li W.-J."/>
        </authorList>
    </citation>
    <scope>NUCLEOTIDE SEQUENCE [LARGE SCALE GENOMIC DNA]</scope>
    <source>
        <strain evidence="2 3">SYSU G07066</strain>
    </source>
</reference>
<feature type="coiled-coil region" evidence="1">
    <location>
        <begin position="17"/>
        <end position="86"/>
    </location>
</feature>
<evidence type="ECO:0000313" key="3">
    <source>
        <dbReference type="Proteomes" id="UP001375743"/>
    </source>
</evidence>
<evidence type="ECO:0008006" key="4">
    <source>
        <dbReference type="Google" id="ProtNLM"/>
    </source>
</evidence>
<evidence type="ECO:0000313" key="2">
    <source>
        <dbReference type="EMBL" id="MEK0084982.1"/>
    </source>
</evidence>
<proteinExistence type="predicted"/>
<accession>A0ABU8XUV5</accession>
<name>A0ABU8XUV5_9PROT</name>